<dbReference type="EC" id="2.7.13.3" evidence="2"/>
<dbReference type="SUPFAM" id="SSF55874">
    <property type="entry name" value="ATPase domain of HSP90 chaperone/DNA topoisomerase II/histidine kinase"/>
    <property type="match status" value="1"/>
</dbReference>
<keyword evidence="5 9" id="KW-0418">Kinase</keyword>
<accession>A0ABU0PZ82</accession>
<dbReference type="InterPro" id="IPR050428">
    <property type="entry name" value="TCS_sensor_his_kinase"/>
</dbReference>
<evidence type="ECO:0000256" key="1">
    <source>
        <dbReference type="ARBA" id="ARBA00000085"/>
    </source>
</evidence>
<keyword evidence="10" id="KW-1185">Reference proteome</keyword>
<name>A0ABU0PZ82_STRAH</name>
<organism evidence="9 10">
    <name type="scientific">Streptomyces achromogenes</name>
    <dbReference type="NCBI Taxonomy" id="67255"/>
    <lineage>
        <taxon>Bacteria</taxon>
        <taxon>Bacillati</taxon>
        <taxon>Actinomycetota</taxon>
        <taxon>Actinomycetes</taxon>
        <taxon>Kitasatosporales</taxon>
        <taxon>Streptomycetaceae</taxon>
        <taxon>Streptomyces</taxon>
    </lineage>
</organism>
<comment type="catalytic activity">
    <reaction evidence="1">
        <text>ATP + protein L-histidine = ADP + protein N-phospho-L-histidine.</text>
        <dbReference type="EC" id="2.7.13.3"/>
    </reaction>
</comment>
<dbReference type="GO" id="GO:0016301">
    <property type="term" value="F:kinase activity"/>
    <property type="evidence" value="ECO:0007669"/>
    <property type="project" value="UniProtKB-KW"/>
</dbReference>
<evidence type="ECO:0000256" key="6">
    <source>
        <dbReference type="SAM" id="MobiDB-lite"/>
    </source>
</evidence>
<dbReference type="PANTHER" id="PTHR45436">
    <property type="entry name" value="SENSOR HISTIDINE KINASE YKOH"/>
    <property type="match status" value="1"/>
</dbReference>
<comment type="caution">
    <text evidence="9">The sequence shown here is derived from an EMBL/GenBank/DDBJ whole genome shotgun (WGS) entry which is preliminary data.</text>
</comment>
<sequence>MSDRVPSSRPVNHRRRRNRRHSANRFLEEVGGVLLAPLLCIVALWGMTILAVWVHRLGVIQLATALGGSVLIAALLGFIRIRAVAASFQLKRDAELQLIAEAAGAAEQTIIWTADELCRGTRPSLPQEWRAGDDPLEKVFELIGNLQVQGAGALLRVHDESQAAVLVEMHRTLTRRQHVLIDEMLEHLTGLQEATEDPVLLDWSFKIDHLATRLRRMVESVSVVLGGRSLRETRRPVQVGTVLRGAKSEVVKYPRVLTVPGDVGAGFALPAHVHPEVAHLLAELIDNGLEHSDPATQVVVRAGKVASGLLIEVEDRATLLMDPGQRDMLNHLLAHPGQADVAAQVRRGHLGLITTAKIAARHGLKVWLTLNAMGGTTANVIIPNRYLVPVAPAVGTVTISTAPVPAAPQPAHAGVVQPLVRPTPGNGGAADRLPRRQRVDRPMPPAAAEPAMPSQAANPRAAADWRASLAAGLSADPGPGTSRNSPS</sequence>
<evidence type="ECO:0000313" key="10">
    <source>
        <dbReference type="Proteomes" id="UP001243364"/>
    </source>
</evidence>
<protein>
    <recommendedName>
        <fullName evidence="2">histidine kinase</fullName>
        <ecNumber evidence="2">2.7.13.3</ecNumber>
    </recommendedName>
</protein>
<reference evidence="9 10" key="1">
    <citation type="submission" date="2023-07" db="EMBL/GenBank/DDBJ databases">
        <title>Comparative genomics of wheat-associated soil bacteria to identify genetic determinants of phenazine resistance.</title>
        <authorList>
            <person name="Mouncey N."/>
        </authorList>
    </citation>
    <scope>NUCLEOTIDE SEQUENCE [LARGE SCALE GENOMIC DNA]</scope>
    <source>
        <strain evidence="9 10">W4I19-2</strain>
    </source>
</reference>
<proteinExistence type="predicted"/>
<dbReference type="Proteomes" id="UP001243364">
    <property type="component" value="Unassembled WGS sequence"/>
</dbReference>
<feature type="compositionally biased region" description="Low complexity" evidence="6">
    <location>
        <begin position="448"/>
        <end position="471"/>
    </location>
</feature>
<keyword evidence="3" id="KW-0597">Phosphoprotein</keyword>
<evidence type="ECO:0000259" key="8">
    <source>
        <dbReference type="Pfam" id="PF02518"/>
    </source>
</evidence>
<evidence type="ECO:0000256" key="7">
    <source>
        <dbReference type="SAM" id="Phobius"/>
    </source>
</evidence>
<gene>
    <name evidence="9" type="ORF">QFZ56_002617</name>
</gene>
<dbReference type="Gene3D" id="3.30.565.10">
    <property type="entry name" value="Histidine kinase-like ATPase, C-terminal domain"/>
    <property type="match status" value="1"/>
</dbReference>
<keyword evidence="7" id="KW-1133">Transmembrane helix</keyword>
<feature type="compositionally biased region" description="Basic and acidic residues" evidence="6">
    <location>
        <begin position="432"/>
        <end position="441"/>
    </location>
</feature>
<evidence type="ECO:0000256" key="3">
    <source>
        <dbReference type="ARBA" id="ARBA00022553"/>
    </source>
</evidence>
<dbReference type="EMBL" id="JAUSYA010000001">
    <property type="protein sequence ID" value="MDQ0683654.1"/>
    <property type="molecule type" value="Genomic_DNA"/>
</dbReference>
<dbReference type="Pfam" id="PF02518">
    <property type="entry name" value="HATPase_c"/>
    <property type="match status" value="1"/>
</dbReference>
<feature type="transmembrane region" description="Helical" evidence="7">
    <location>
        <begin position="59"/>
        <end position="81"/>
    </location>
</feature>
<feature type="transmembrane region" description="Helical" evidence="7">
    <location>
        <begin position="26"/>
        <end position="53"/>
    </location>
</feature>
<evidence type="ECO:0000256" key="4">
    <source>
        <dbReference type="ARBA" id="ARBA00022679"/>
    </source>
</evidence>
<keyword evidence="7" id="KW-0472">Membrane</keyword>
<evidence type="ECO:0000256" key="2">
    <source>
        <dbReference type="ARBA" id="ARBA00012438"/>
    </source>
</evidence>
<feature type="domain" description="Histidine kinase/HSP90-like ATPase" evidence="8">
    <location>
        <begin position="277"/>
        <end position="383"/>
    </location>
</feature>
<evidence type="ECO:0000256" key="5">
    <source>
        <dbReference type="ARBA" id="ARBA00022777"/>
    </source>
</evidence>
<dbReference type="RefSeq" id="WP_307042634.1">
    <property type="nucleotide sequence ID" value="NZ_JAUSYA010000001.1"/>
</dbReference>
<dbReference type="InterPro" id="IPR003594">
    <property type="entry name" value="HATPase_dom"/>
</dbReference>
<keyword evidence="7" id="KW-0812">Transmembrane</keyword>
<dbReference type="PANTHER" id="PTHR45436:SF5">
    <property type="entry name" value="SENSOR HISTIDINE KINASE TRCS"/>
    <property type="match status" value="1"/>
</dbReference>
<feature type="region of interest" description="Disordered" evidence="6">
    <location>
        <begin position="416"/>
        <end position="487"/>
    </location>
</feature>
<dbReference type="InterPro" id="IPR036890">
    <property type="entry name" value="HATPase_C_sf"/>
</dbReference>
<keyword evidence="4" id="KW-0808">Transferase</keyword>
<evidence type="ECO:0000313" key="9">
    <source>
        <dbReference type="EMBL" id="MDQ0683654.1"/>
    </source>
</evidence>